<comment type="caution">
    <text evidence="1">The sequence shown here is derived from an EMBL/GenBank/DDBJ whole genome shotgun (WGS) entry which is preliminary data.</text>
</comment>
<dbReference type="Proteomes" id="UP000606974">
    <property type="component" value="Unassembled WGS sequence"/>
</dbReference>
<organism evidence="1 2">
    <name type="scientific">Endocarpon pusillum</name>
    <dbReference type="NCBI Taxonomy" id="364733"/>
    <lineage>
        <taxon>Eukaryota</taxon>
        <taxon>Fungi</taxon>
        <taxon>Dikarya</taxon>
        <taxon>Ascomycota</taxon>
        <taxon>Pezizomycotina</taxon>
        <taxon>Eurotiomycetes</taxon>
        <taxon>Chaetothyriomycetidae</taxon>
        <taxon>Verrucariales</taxon>
        <taxon>Verrucariaceae</taxon>
        <taxon>Endocarpon</taxon>
    </lineage>
</organism>
<name>A0A8H7A830_9EURO</name>
<proteinExistence type="predicted"/>
<evidence type="ECO:0000313" key="1">
    <source>
        <dbReference type="EMBL" id="KAF7502372.1"/>
    </source>
</evidence>
<evidence type="ECO:0000313" key="2">
    <source>
        <dbReference type="Proteomes" id="UP000606974"/>
    </source>
</evidence>
<keyword evidence="2" id="KW-1185">Reference proteome</keyword>
<dbReference type="EMBL" id="JAACFV010000262">
    <property type="protein sequence ID" value="KAF7502372.1"/>
    <property type="molecule type" value="Genomic_DNA"/>
</dbReference>
<protein>
    <submittedName>
        <fullName evidence="1">Uncharacterized protein</fullName>
    </submittedName>
</protein>
<dbReference type="OrthoDB" id="4621856at2759"/>
<accession>A0A8H7A830</accession>
<reference evidence="1" key="1">
    <citation type="submission" date="2020-02" db="EMBL/GenBank/DDBJ databases">
        <authorList>
            <person name="Palmer J.M."/>
        </authorList>
    </citation>
    <scope>NUCLEOTIDE SEQUENCE</scope>
    <source>
        <strain evidence="1">EPUS1.4</strain>
        <tissue evidence="1">Thallus</tissue>
    </source>
</reference>
<sequence length="74" mass="8451">MPHKELFKIHNIAERTGYKILKQGTTRRGPGVHNRGRNHYRVAKTIGMATGSERAIQRNMADFSVGTYRALQKK</sequence>
<dbReference type="AlphaFoldDB" id="A0A8H7A830"/>
<gene>
    <name evidence="1" type="ORF">GJ744_005975</name>
</gene>